<sequence length="264" mass="28811">MIRSTLPLLLLLGMLGTSDAAAQDPSVGEGLPEASSALEAEAAPPLAPFQARYEVLAGGKALGEATLQLTPLASHRWRVDLDMGGRGLFRLAGINAEQSTVFEDTASGFLPLSQGTVRKTLFSRKQTTGTYDWSRRSATWTGDIKESRERPVPLEPGDMSGLLINLAVIRDARPGATLHYRYVDNGRAKPHVYRVADDMEGVEVGDLSYNAMRVTRSPETGDAQDDEETVIWVAHGVPTPVRMLQREDGEDKYDLRLVDYTGVQ</sequence>
<comment type="caution">
    <text evidence="2">The sequence shown here is derived from an EMBL/GenBank/DDBJ whole genome shotgun (WGS) entry which is preliminary data.</text>
</comment>
<proteinExistence type="predicted"/>
<keyword evidence="1" id="KW-0732">Signal</keyword>
<accession>A0A7W3TKZ3</accession>
<feature type="chain" id="PRO_5031573030" evidence="1">
    <location>
        <begin position="23"/>
        <end position="264"/>
    </location>
</feature>
<evidence type="ECO:0000313" key="2">
    <source>
        <dbReference type="EMBL" id="MBB1060250.1"/>
    </source>
</evidence>
<dbReference type="EMBL" id="JACHTF010000006">
    <property type="protein sequence ID" value="MBB1060250.1"/>
    <property type="molecule type" value="Genomic_DNA"/>
</dbReference>
<dbReference type="Pfam" id="PF11306">
    <property type="entry name" value="DUF3108"/>
    <property type="match status" value="1"/>
</dbReference>
<dbReference type="Proteomes" id="UP000523196">
    <property type="component" value="Unassembled WGS sequence"/>
</dbReference>
<evidence type="ECO:0000256" key="1">
    <source>
        <dbReference type="SAM" id="SignalP"/>
    </source>
</evidence>
<reference evidence="2 3" key="1">
    <citation type="submission" date="2020-08" db="EMBL/GenBank/DDBJ databases">
        <authorList>
            <person name="Xu S."/>
            <person name="Li A."/>
        </authorList>
    </citation>
    <scope>NUCLEOTIDE SEQUENCE [LARGE SCALE GENOMIC DNA]</scope>
    <source>
        <strain evidence="2 3">119BY6-57</strain>
    </source>
</reference>
<gene>
    <name evidence="2" type="ORF">H4F98_06640</name>
</gene>
<evidence type="ECO:0000313" key="3">
    <source>
        <dbReference type="Proteomes" id="UP000523196"/>
    </source>
</evidence>
<protein>
    <submittedName>
        <fullName evidence="2">DUF3108 domain-containing protein</fullName>
    </submittedName>
</protein>
<dbReference type="RefSeq" id="WP_182686086.1">
    <property type="nucleotide sequence ID" value="NZ_JACHTF010000006.1"/>
</dbReference>
<feature type="signal peptide" evidence="1">
    <location>
        <begin position="1"/>
        <end position="22"/>
    </location>
</feature>
<dbReference type="AlphaFoldDB" id="A0A7W3TKZ3"/>
<keyword evidence="3" id="KW-1185">Reference proteome</keyword>
<dbReference type="InterPro" id="IPR021457">
    <property type="entry name" value="DUF3108"/>
</dbReference>
<name>A0A7W3TKZ3_9GAMM</name>
<organism evidence="2 3">
    <name type="scientific">Marilutibacter spongiae</name>
    <dbReference type="NCBI Taxonomy" id="2025720"/>
    <lineage>
        <taxon>Bacteria</taxon>
        <taxon>Pseudomonadati</taxon>
        <taxon>Pseudomonadota</taxon>
        <taxon>Gammaproteobacteria</taxon>
        <taxon>Lysobacterales</taxon>
        <taxon>Lysobacteraceae</taxon>
        <taxon>Marilutibacter</taxon>
    </lineage>
</organism>